<keyword evidence="2" id="KW-0031">Aminopeptidase</keyword>
<dbReference type="InterPro" id="IPR000073">
    <property type="entry name" value="AB_hydrolase_1"/>
</dbReference>
<dbReference type="Pfam" id="PF00561">
    <property type="entry name" value="Abhydrolase_1"/>
    <property type="match status" value="1"/>
</dbReference>
<protein>
    <submittedName>
        <fullName evidence="2">Proline iminopeptidase</fullName>
        <ecNumber evidence="2">3.4.11.5</ecNumber>
    </submittedName>
</protein>
<keyword evidence="2" id="KW-0645">Protease</keyword>
<dbReference type="KEGG" id="shun:DWB77_06780"/>
<dbReference type="PANTHER" id="PTHR43798">
    <property type="entry name" value="MONOACYLGLYCEROL LIPASE"/>
    <property type="match status" value="1"/>
</dbReference>
<dbReference type="InterPro" id="IPR050266">
    <property type="entry name" value="AB_hydrolase_sf"/>
</dbReference>
<accession>A0A387HL25</accession>
<dbReference type="SUPFAM" id="SSF53474">
    <property type="entry name" value="alpha/beta-Hydrolases"/>
    <property type="match status" value="1"/>
</dbReference>
<keyword evidence="2" id="KW-0378">Hydrolase</keyword>
<dbReference type="OrthoDB" id="9796770at2"/>
<evidence type="ECO:0000313" key="3">
    <source>
        <dbReference type="Proteomes" id="UP000271554"/>
    </source>
</evidence>
<dbReference type="EMBL" id="CP032698">
    <property type="protein sequence ID" value="AYG84566.1"/>
    <property type="molecule type" value="Genomic_DNA"/>
</dbReference>
<proteinExistence type="predicted"/>
<dbReference type="Gene3D" id="3.40.50.1820">
    <property type="entry name" value="alpha/beta hydrolase"/>
    <property type="match status" value="1"/>
</dbReference>
<dbReference type="GO" id="GO:0004177">
    <property type="term" value="F:aminopeptidase activity"/>
    <property type="evidence" value="ECO:0007669"/>
    <property type="project" value="UniProtKB-KW"/>
</dbReference>
<dbReference type="GO" id="GO:0016020">
    <property type="term" value="C:membrane"/>
    <property type="evidence" value="ECO:0007669"/>
    <property type="project" value="TreeGrafter"/>
</dbReference>
<sequence>MPTFSAPDGTPLAYRVTGEGRPLICLPGGPMQASAYLGDLGGLAADRQLVMLDLRGTGRSAAPQDPASYRCDRLVDDVTALRGHLGLDRVELLAHSAGANLAVSYAARHPETVTRLVLVTPSVFAVGLTIDGELRREMARLRKDEPWFPTAFEALQEITSGRATDEAWQAISPFFHGRWDERAQAHQAAGDQQKNHEAAAVFGAEGAFDPEATRAALAAFEAPVLLLAGEVDMAAPPRTLAAFAQLFPNAELAVQQGAGHYPWLDDPDAFAATVTAFLG</sequence>
<keyword evidence="3" id="KW-1185">Reference proteome</keyword>
<dbReference type="PANTHER" id="PTHR43798:SF33">
    <property type="entry name" value="HYDROLASE, PUTATIVE (AFU_ORTHOLOGUE AFUA_2G14860)-RELATED"/>
    <property type="match status" value="1"/>
</dbReference>
<dbReference type="PRINTS" id="PR00111">
    <property type="entry name" value="ABHYDROLASE"/>
</dbReference>
<reference evidence="2 3" key="1">
    <citation type="submission" date="2018-10" db="EMBL/GenBank/DDBJ databases">
        <title>Relationship between Morphology and Antimicrobial Activity in Streptomyces.</title>
        <authorList>
            <person name="Kang H.J."/>
            <person name="Kim S.B."/>
        </authorList>
    </citation>
    <scope>NUCLEOTIDE SEQUENCE [LARGE SCALE GENOMIC DNA]</scope>
    <source>
        <strain evidence="2 3">BH38</strain>
    </source>
</reference>
<evidence type="ECO:0000313" key="2">
    <source>
        <dbReference type="EMBL" id="AYG84566.1"/>
    </source>
</evidence>
<dbReference type="InterPro" id="IPR029058">
    <property type="entry name" value="AB_hydrolase_fold"/>
</dbReference>
<dbReference type="AlphaFoldDB" id="A0A387HL25"/>
<name>A0A387HL25_9ACTN</name>
<dbReference type="EC" id="3.4.11.5" evidence="2"/>
<feature type="domain" description="AB hydrolase-1" evidence="1">
    <location>
        <begin position="22"/>
        <end position="267"/>
    </location>
</feature>
<dbReference type="Proteomes" id="UP000271554">
    <property type="component" value="Chromosome"/>
</dbReference>
<organism evidence="2 3">
    <name type="scientific">Streptomyces hundungensis</name>
    <dbReference type="NCBI Taxonomy" id="1077946"/>
    <lineage>
        <taxon>Bacteria</taxon>
        <taxon>Bacillati</taxon>
        <taxon>Actinomycetota</taxon>
        <taxon>Actinomycetes</taxon>
        <taxon>Kitasatosporales</taxon>
        <taxon>Streptomycetaceae</taxon>
        <taxon>Streptomyces</taxon>
    </lineage>
</organism>
<gene>
    <name evidence="2" type="primary">pip_4</name>
    <name evidence="2" type="ORF">DWB77_06780</name>
</gene>
<evidence type="ECO:0000259" key="1">
    <source>
        <dbReference type="Pfam" id="PF00561"/>
    </source>
</evidence>
<dbReference type="RefSeq" id="WP_120726040.1">
    <property type="nucleotide sequence ID" value="NZ_CP032698.1"/>
</dbReference>